<dbReference type="EMBL" id="QKYT01000067">
    <property type="protein sequence ID" value="RIA95155.1"/>
    <property type="molecule type" value="Genomic_DNA"/>
</dbReference>
<evidence type="ECO:0000313" key="2">
    <source>
        <dbReference type="Proteomes" id="UP000265703"/>
    </source>
</evidence>
<proteinExistence type="predicted"/>
<dbReference type="AlphaFoldDB" id="A0A397TFA8"/>
<dbReference type="Proteomes" id="UP000265703">
    <property type="component" value="Unassembled WGS sequence"/>
</dbReference>
<protein>
    <submittedName>
        <fullName evidence="1">Uncharacterized protein</fullName>
    </submittedName>
</protein>
<comment type="caution">
    <text evidence="1">The sequence shown here is derived from an EMBL/GenBank/DDBJ whole genome shotgun (WGS) entry which is preliminary data.</text>
</comment>
<reference evidence="1 2" key="1">
    <citation type="submission" date="2018-06" db="EMBL/GenBank/DDBJ databases">
        <title>Comparative genomics reveals the genomic features of Rhizophagus irregularis, R. cerebriforme, R. diaphanum and Gigaspora rosea, and their symbiotic lifestyle signature.</title>
        <authorList>
            <person name="Morin E."/>
            <person name="San Clemente H."/>
            <person name="Chen E.C.H."/>
            <person name="De La Providencia I."/>
            <person name="Hainaut M."/>
            <person name="Kuo A."/>
            <person name="Kohler A."/>
            <person name="Murat C."/>
            <person name="Tang N."/>
            <person name="Roy S."/>
            <person name="Loubradou J."/>
            <person name="Henrissat B."/>
            <person name="Grigoriev I.V."/>
            <person name="Corradi N."/>
            <person name="Roux C."/>
            <person name="Martin F.M."/>
        </authorList>
    </citation>
    <scope>NUCLEOTIDE SEQUENCE [LARGE SCALE GENOMIC DNA]</scope>
    <source>
        <strain evidence="1 2">DAOM 227022</strain>
    </source>
</reference>
<keyword evidence="2" id="KW-1185">Reference proteome</keyword>
<sequence length="88" mass="10560">MIEFLHTPQRNKLKHEKVVTMIQFHANIYQSENEKKGKYEIKNFYALPLIDESRNQENEKIINIESQDNVRKILKDLQNVTSNYIIIK</sequence>
<evidence type="ECO:0000313" key="1">
    <source>
        <dbReference type="EMBL" id="RIA95155.1"/>
    </source>
</evidence>
<organism evidence="1 2">
    <name type="scientific">Glomus cerebriforme</name>
    <dbReference type="NCBI Taxonomy" id="658196"/>
    <lineage>
        <taxon>Eukaryota</taxon>
        <taxon>Fungi</taxon>
        <taxon>Fungi incertae sedis</taxon>
        <taxon>Mucoromycota</taxon>
        <taxon>Glomeromycotina</taxon>
        <taxon>Glomeromycetes</taxon>
        <taxon>Glomerales</taxon>
        <taxon>Glomeraceae</taxon>
        <taxon>Glomus</taxon>
    </lineage>
</organism>
<gene>
    <name evidence="1" type="ORF">C1645_817128</name>
</gene>
<accession>A0A397TFA8</accession>
<name>A0A397TFA8_9GLOM</name>